<comment type="caution">
    <text evidence="1">The sequence shown here is derived from an EMBL/GenBank/DDBJ whole genome shotgun (WGS) entry which is preliminary data.</text>
</comment>
<accession>A0A848MBV9</accession>
<organism evidence="1 2">
    <name type="scientific">Paenibacillus lemnae</name>
    <dbReference type="NCBI Taxonomy" id="1330551"/>
    <lineage>
        <taxon>Bacteria</taxon>
        <taxon>Bacillati</taxon>
        <taxon>Bacillota</taxon>
        <taxon>Bacilli</taxon>
        <taxon>Bacillales</taxon>
        <taxon>Paenibacillaceae</taxon>
        <taxon>Paenibacillus</taxon>
    </lineage>
</organism>
<evidence type="ECO:0008006" key="3">
    <source>
        <dbReference type="Google" id="ProtNLM"/>
    </source>
</evidence>
<reference evidence="1 2" key="1">
    <citation type="submission" date="2020-04" db="EMBL/GenBank/DDBJ databases">
        <title>Paenibacillus algicola sp. nov., a novel marine bacterium producing alginate lyase.</title>
        <authorList>
            <person name="Huang H."/>
        </authorList>
    </citation>
    <scope>NUCLEOTIDE SEQUENCE [LARGE SCALE GENOMIC DNA]</scope>
    <source>
        <strain evidence="1 2">L7-75</strain>
    </source>
</reference>
<dbReference type="AlphaFoldDB" id="A0A848MBV9"/>
<dbReference type="Proteomes" id="UP000565468">
    <property type="component" value="Unassembled WGS sequence"/>
</dbReference>
<keyword evidence="2" id="KW-1185">Reference proteome</keyword>
<proteinExistence type="predicted"/>
<protein>
    <recommendedName>
        <fullName evidence="3">CN hydrolase domain-containing protein</fullName>
    </recommendedName>
</protein>
<dbReference type="RefSeq" id="WP_169506956.1">
    <property type="nucleotide sequence ID" value="NZ_JABBPN010000032.1"/>
</dbReference>
<dbReference type="SUPFAM" id="SSF56317">
    <property type="entry name" value="Carbon-nitrogen hydrolase"/>
    <property type="match status" value="1"/>
</dbReference>
<evidence type="ECO:0000313" key="2">
    <source>
        <dbReference type="Proteomes" id="UP000565468"/>
    </source>
</evidence>
<name>A0A848MBV9_PAELE</name>
<gene>
    <name evidence="1" type="ORF">HII30_20760</name>
</gene>
<evidence type="ECO:0000313" key="1">
    <source>
        <dbReference type="EMBL" id="NMO98185.1"/>
    </source>
</evidence>
<dbReference type="InterPro" id="IPR036526">
    <property type="entry name" value="C-N_Hydrolase_sf"/>
</dbReference>
<dbReference type="EMBL" id="JABBPN010000032">
    <property type="protein sequence ID" value="NMO98185.1"/>
    <property type="molecule type" value="Genomic_DNA"/>
</dbReference>
<sequence>MNILIAQPLLEQELKQLEHELQNHPEVDVFIFPEGYINDNFELACNLAKQYSKIVISGYKRPKDRALIIDREGRALLDRAKYDDSILVEIDEKKIGLMLCDEIVIQGMNHIKPAKIHYIVHPIGVGMFSEAQFQEWTEEARKIAKQYNTMVIGTSHANGTYRDSKVSIPIAYCLDENGKDVFISKNDTRTKILTFETKQVITV</sequence>